<sequence>MLKFVAKAKELSHPAHEADLALPRDLVDAVRFVVHKREGIVAWREARLQHLLRDCADGAELESVREHKCLSESIKFSVQG</sequence>
<name>A0AB34JUB5_PRYPA</name>
<protein>
    <submittedName>
        <fullName evidence="1">Uncharacterized protein</fullName>
    </submittedName>
</protein>
<accession>A0AB34JUB5</accession>
<evidence type="ECO:0000313" key="1">
    <source>
        <dbReference type="EMBL" id="KAL1524483.1"/>
    </source>
</evidence>
<proteinExistence type="predicted"/>
<dbReference type="AlphaFoldDB" id="A0AB34JUB5"/>
<keyword evidence="2" id="KW-1185">Reference proteome</keyword>
<evidence type="ECO:0000313" key="2">
    <source>
        <dbReference type="Proteomes" id="UP001515480"/>
    </source>
</evidence>
<gene>
    <name evidence="1" type="ORF">AB1Y20_019377</name>
</gene>
<comment type="caution">
    <text evidence="1">The sequence shown here is derived from an EMBL/GenBank/DDBJ whole genome shotgun (WGS) entry which is preliminary data.</text>
</comment>
<organism evidence="1 2">
    <name type="scientific">Prymnesium parvum</name>
    <name type="common">Toxic golden alga</name>
    <dbReference type="NCBI Taxonomy" id="97485"/>
    <lineage>
        <taxon>Eukaryota</taxon>
        <taxon>Haptista</taxon>
        <taxon>Haptophyta</taxon>
        <taxon>Prymnesiophyceae</taxon>
        <taxon>Prymnesiales</taxon>
        <taxon>Prymnesiaceae</taxon>
        <taxon>Prymnesium</taxon>
    </lineage>
</organism>
<reference evidence="1 2" key="1">
    <citation type="journal article" date="2024" name="Science">
        <title>Giant polyketide synthase enzymes in the biosynthesis of giant marine polyether toxins.</title>
        <authorList>
            <person name="Fallon T.R."/>
            <person name="Shende V.V."/>
            <person name="Wierzbicki I.H."/>
            <person name="Pendleton A.L."/>
            <person name="Watervoot N.F."/>
            <person name="Auber R.P."/>
            <person name="Gonzalez D.J."/>
            <person name="Wisecaver J.H."/>
            <person name="Moore B.S."/>
        </authorList>
    </citation>
    <scope>NUCLEOTIDE SEQUENCE [LARGE SCALE GENOMIC DNA]</scope>
    <source>
        <strain evidence="1 2">12B1</strain>
    </source>
</reference>
<dbReference type="Proteomes" id="UP001515480">
    <property type="component" value="Unassembled WGS sequence"/>
</dbReference>
<dbReference type="EMBL" id="JBGBPQ010000005">
    <property type="protein sequence ID" value="KAL1524483.1"/>
    <property type="molecule type" value="Genomic_DNA"/>
</dbReference>